<dbReference type="InterPro" id="IPR001283">
    <property type="entry name" value="CRISP-related"/>
</dbReference>
<dbReference type="Pfam" id="PF00188">
    <property type="entry name" value="CAP"/>
    <property type="match status" value="1"/>
</dbReference>
<dbReference type="AlphaFoldDB" id="A0A166AQM6"/>
<keyword evidence="2" id="KW-0732">Signal</keyword>
<feature type="chain" id="PRO_5007870806" evidence="2">
    <location>
        <begin position="23"/>
        <end position="242"/>
    </location>
</feature>
<protein>
    <submittedName>
        <fullName evidence="4">PR-1-like protein</fullName>
    </submittedName>
</protein>
<organism evidence="4 5">
    <name type="scientific">Sistotremastrum suecicum HHB10207 ss-3</name>
    <dbReference type="NCBI Taxonomy" id="1314776"/>
    <lineage>
        <taxon>Eukaryota</taxon>
        <taxon>Fungi</taxon>
        <taxon>Dikarya</taxon>
        <taxon>Basidiomycota</taxon>
        <taxon>Agaricomycotina</taxon>
        <taxon>Agaricomycetes</taxon>
        <taxon>Sistotremastrales</taxon>
        <taxon>Sistotremastraceae</taxon>
        <taxon>Sistotremastrum</taxon>
    </lineage>
</organism>
<keyword evidence="5" id="KW-1185">Reference proteome</keyword>
<gene>
    <name evidence="4" type="ORF">SISSUDRAFT_1025229</name>
</gene>
<evidence type="ECO:0000256" key="1">
    <source>
        <dbReference type="SAM" id="MobiDB-lite"/>
    </source>
</evidence>
<proteinExistence type="predicted"/>
<dbReference type="Gene3D" id="3.40.33.10">
    <property type="entry name" value="CAP"/>
    <property type="match status" value="1"/>
</dbReference>
<dbReference type="OrthoDB" id="337038at2759"/>
<sequence>MRSIIALFTLSLFSTLFFTVSAIPTRHLRPRSAAPGATRAKEWNWRHHLGGLSNLHHNHGRQDTPDDLFSFVTVTTTVAVTLTSDFPSPTSSSPTATPSPSTTSLDDQIQYLELHNNIRAVKGAGPLIWNTTLEAYAQSWADSCQFKHSGGPFGENLAAGTGEFTPGEAVQLWINEESQYDPENPSASHYTQVVWKGTAQVGCAVATCTDLLGAGTGDASYHVCEYYDHGNTIGEFLANVEP</sequence>
<dbReference type="InterPro" id="IPR014044">
    <property type="entry name" value="CAP_dom"/>
</dbReference>
<evidence type="ECO:0000313" key="5">
    <source>
        <dbReference type="Proteomes" id="UP000076798"/>
    </source>
</evidence>
<dbReference type="SMART" id="SM00198">
    <property type="entry name" value="SCP"/>
    <property type="match status" value="1"/>
</dbReference>
<feature type="signal peptide" evidence="2">
    <location>
        <begin position="1"/>
        <end position="22"/>
    </location>
</feature>
<feature type="domain" description="SCP" evidence="3">
    <location>
        <begin position="106"/>
        <end position="234"/>
    </location>
</feature>
<dbReference type="InterPro" id="IPR035940">
    <property type="entry name" value="CAP_sf"/>
</dbReference>
<dbReference type="EMBL" id="KV428135">
    <property type="protein sequence ID" value="KZT35574.1"/>
    <property type="molecule type" value="Genomic_DNA"/>
</dbReference>
<dbReference type="PRINTS" id="PR00837">
    <property type="entry name" value="V5TPXLIKE"/>
</dbReference>
<reference evidence="4 5" key="1">
    <citation type="journal article" date="2016" name="Mol. Biol. Evol.">
        <title>Comparative Genomics of Early-Diverging Mushroom-Forming Fungi Provides Insights into the Origins of Lignocellulose Decay Capabilities.</title>
        <authorList>
            <person name="Nagy L.G."/>
            <person name="Riley R."/>
            <person name="Tritt A."/>
            <person name="Adam C."/>
            <person name="Daum C."/>
            <person name="Floudas D."/>
            <person name="Sun H."/>
            <person name="Yadav J.S."/>
            <person name="Pangilinan J."/>
            <person name="Larsson K.H."/>
            <person name="Matsuura K."/>
            <person name="Barry K."/>
            <person name="Labutti K."/>
            <person name="Kuo R."/>
            <person name="Ohm R.A."/>
            <person name="Bhattacharya S.S."/>
            <person name="Shirouzu T."/>
            <person name="Yoshinaga Y."/>
            <person name="Martin F.M."/>
            <person name="Grigoriev I.V."/>
            <person name="Hibbett D.S."/>
        </authorList>
    </citation>
    <scope>NUCLEOTIDE SEQUENCE [LARGE SCALE GENOMIC DNA]</scope>
    <source>
        <strain evidence="4 5">HHB10207 ss-3</strain>
    </source>
</reference>
<evidence type="ECO:0000256" key="2">
    <source>
        <dbReference type="SAM" id="SignalP"/>
    </source>
</evidence>
<name>A0A166AQM6_9AGAM</name>
<evidence type="ECO:0000259" key="3">
    <source>
        <dbReference type="SMART" id="SM00198"/>
    </source>
</evidence>
<dbReference type="SUPFAM" id="SSF55797">
    <property type="entry name" value="PR-1-like"/>
    <property type="match status" value="1"/>
</dbReference>
<evidence type="ECO:0000313" key="4">
    <source>
        <dbReference type="EMBL" id="KZT35574.1"/>
    </source>
</evidence>
<dbReference type="PANTHER" id="PTHR10334">
    <property type="entry name" value="CYSTEINE-RICH SECRETORY PROTEIN-RELATED"/>
    <property type="match status" value="1"/>
</dbReference>
<dbReference type="STRING" id="1314776.A0A166AQM6"/>
<dbReference type="Proteomes" id="UP000076798">
    <property type="component" value="Unassembled WGS sequence"/>
</dbReference>
<feature type="region of interest" description="Disordered" evidence="1">
    <location>
        <begin position="83"/>
        <end position="104"/>
    </location>
</feature>
<accession>A0A166AQM6</accession>